<proteinExistence type="inferred from homology"/>
<keyword evidence="2" id="KW-0560">Oxidoreductase</keyword>
<dbReference type="Pfam" id="PF00725">
    <property type="entry name" value="3HCDH"/>
    <property type="match status" value="1"/>
</dbReference>
<dbReference type="GO" id="GO:0006631">
    <property type="term" value="P:fatty acid metabolic process"/>
    <property type="evidence" value="ECO:0007669"/>
    <property type="project" value="InterPro"/>
</dbReference>
<accession>A0A9Q6N581</accession>
<sequence length="283" mass="29897">MNLANIGVIGAGTMGNGIAQVCAQAGFDVTLLDIAQGALDKALATIGKNLDRQVSKGTLSEDDKRAALDKIRISTDYSVLKDAQLVIEAATENLDLKLKVLQQIAAQVSAECVIASNTSSLSITQLAASVSAPERFIGLHFFNPVPVMGLIEVIRGLQTSDATHALAMNMAERLGKTAITAGNRPGFVVNRILVPMINEAILVFQEGLASAEDIDAGMRLGCNQPIGPLALADLIGLDTLLAILEAFYDGFNDSKYRPAPLLKEMVAAGYLGRKTGRGFHTYG</sequence>
<feature type="binding site" evidence="5">
    <location>
        <position position="274"/>
    </location>
    <ligand>
        <name>NAD(+)</name>
        <dbReference type="ChEBI" id="CHEBI:57540"/>
    </ligand>
</feature>
<dbReference type="PROSITE" id="PS00067">
    <property type="entry name" value="3HCDH"/>
    <property type="match status" value="1"/>
</dbReference>
<feature type="domain" description="3-hydroxyacyl-CoA dehydrogenase NAD binding" evidence="7">
    <location>
        <begin position="5"/>
        <end position="181"/>
    </location>
</feature>
<dbReference type="Gene3D" id="1.10.1040.10">
    <property type="entry name" value="N-(1-d-carboxylethyl)-l-norvaline Dehydrogenase, domain 2"/>
    <property type="match status" value="1"/>
</dbReference>
<dbReference type="PANTHER" id="PTHR48075">
    <property type="entry name" value="3-HYDROXYACYL-COA DEHYDROGENASE FAMILY PROTEIN"/>
    <property type="match status" value="1"/>
</dbReference>
<evidence type="ECO:0000259" key="7">
    <source>
        <dbReference type="Pfam" id="PF02737"/>
    </source>
</evidence>
<dbReference type="RefSeq" id="WP_110653733.1">
    <property type="nucleotide sequence ID" value="NZ_JAINDD010000027.1"/>
</dbReference>
<dbReference type="InterPro" id="IPR022694">
    <property type="entry name" value="3-OHacyl-CoA_DH"/>
</dbReference>
<dbReference type="AlphaFoldDB" id="A0A9Q6N581"/>
<dbReference type="InterPro" id="IPR036291">
    <property type="entry name" value="NAD(P)-bd_dom_sf"/>
</dbReference>
<feature type="site" description="Important for catalytic activity" evidence="4">
    <location>
        <position position="140"/>
    </location>
</feature>
<dbReference type="PIRSF" id="PIRSF000105">
    <property type="entry name" value="HCDH"/>
    <property type="match status" value="1"/>
</dbReference>
<dbReference type="SUPFAM" id="SSF51735">
    <property type="entry name" value="NAD(P)-binding Rossmann-fold domains"/>
    <property type="match status" value="1"/>
</dbReference>
<evidence type="ECO:0000256" key="5">
    <source>
        <dbReference type="PIRSR" id="PIRSR000105-2"/>
    </source>
</evidence>
<dbReference type="GO" id="GO:0016616">
    <property type="term" value="F:oxidoreductase activity, acting on the CH-OH group of donors, NAD or NADP as acceptor"/>
    <property type="evidence" value="ECO:0007669"/>
    <property type="project" value="InterPro"/>
</dbReference>
<evidence type="ECO:0000256" key="2">
    <source>
        <dbReference type="ARBA" id="ARBA00023002"/>
    </source>
</evidence>
<organism evidence="8 9">
    <name type="scientific">Pseudomonas protegens</name>
    <dbReference type="NCBI Taxonomy" id="380021"/>
    <lineage>
        <taxon>Bacteria</taxon>
        <taxon>Pseudomonadati</taxon>
        <taxon>Pseudomonadota</taxon>
        <taxon>Gammaproteobacteria</taxon>
        <taxon>Pseudomonadales</taxon>
        <taxon>Pseudomonadaceae</taxon>
        <taxon>Pseudomonas</taxon>
    </lineage>
</organism>
<dbReference type="FunFam" id="3.40.50.720:FF:000009">
    <property type="entry name" value="Fatty oxidation complex, alpha subunit"/>
    <property type="match status" value="1"/>
</dbReference>
<protein>
    <submittedName>
        <fullName evidence="8">3-hydroxybutyryl-CoA dehydrogenase</fullName>
    </submittedName>
</protein>
<dbReference type="EMBL" id="QJRN01000035">
    <property type="protein sequence ID" value="PYC28074.1"/>
    <property type="molecule type" value="Genomic_DNA"/>
</dbReference>
<keyword evidence="3 5" id="KW-0520">NAD</keyword>
<dbReference type="GO" id="GO:0070403">
    <property type="term" value="F:NAD+ binding"/>
    <property type="evidence" value="ECO:0007669"/>
    <property type="project" value="InterPro"/>
</dbReference>
<feature type="binding site" evidence="5">
    <location>
        <position position="92"/>
    </location>
    <ligand>
        <name>NAD(+)</name>
        <dbReference type="ChEBI" id="CHEBI:57540"/>
    </ligand>
</feature>
<dbReference type="InterPro" id="IPR006180">
    <property type="entry name" value="3-OHacyl-CoA_DH_CS"/>
</dbReference>
<comment type="caution">
    <text evidence="8">The sequence shown here is derived from an EMBL/GenBank/DDBJ whole genome shotgun (WGS) entry which is preliminary data.</text>
</comment>
<dbReference type="InterPro" id="IPR006108">
    <property type="entry name" value="3HC_DH_C"/>
</dbReference>
<comment type="similarity">
    <text evidence="1">Belongs to the 3-hydroxyacyl-CoA dehydrogenase family.</text>
</comment>
<feature type="domain" description="3-hydroxyacyl-CoA dehydrogenase C-terminal" evidence="6">
    <location>
        <begin position="186"/>
        <end position="282"/>
    </location>
</feature>
<dbReference type="InterPro" id="IPR006176">
    <property type="entry name" value="3-OHacyl-CoA_DH_NAD-bd"/>
</dbReference>
<dbReference type="InterPro" id="IPR008927">
    <property type="entry name" value="6-PGluconate_DH-like_C_sf"/>
</dbReference>
<feature type="binding site" evidence="5">
    <location>
        <begin position="10"/>
        <end position="15"/>
    </location>
    <ligand>
        <name>NAD(+)</name>
        <dbReference type="ChEBI" id="CHEBI:57540"/>
    </ligand>
</feature>
<dbReference type="PANTHER" id="PTHR48075:SF5">
    <property type="entry name" value="3-HYDROXYBUTYRYL-COA DEHYDROGENASE"/>
    <property type="match status" value="1"/>
</dbReference>
<dbReference type="Pfam" id="PF02737">
    <property type="entry name" value="3HCDH_N"/>
    <property type="match status" value="1"/>
</dbReference>
<evidence type="ECO:0000256" key="3">
    <source>
        <dbReference type="ARBA" id="ARBA00023027"/>
    </source>
</evidence>
<evidence type="ECO:0000259" key="6">
    <source>
        <dbReference type="Pfam" id="PF00725"/>
    </source>
</evidence>
<dbReference type="InterPro" id="IPR013328">
    <property type="entry name" value="6PGD_dom2"/>
</dbReference>
<evidence type="ECO:0000313" key="8">
    <source>
        <dbReference type="EMBL" id="PYC28074.1"/>
    </source>
</evidence>
<evidence type="ECO:0000256" key="4">
    <source>
        <dbReference type="PIRSR" id="PIRSR000105-1"/>
    </source>
</evidence>
<dbReference type="Gene3D" id="3.40.50.720">
    <property type="entry name" value="NAD(P)-binding Rossmann-like Domain"/>
    <property type="match status" value="1"/>
</dbReference>
<feature type="binding site" evidence="5">
    <location>
        <position position="143"/>
    </location>
    <ligand>
        <name>NAD(+)</name>
        <dbReference type="ChEBI" id="CHEBI:57540"/>
    </ligand>
</feature>
<gene>
    <name evidence="8" type="ORF">DMX08_30450</name>
</gene>
<feature type="binding site" evidence="5">
    <location>
        <position position="97"/>
    </location>
    <ligand>
        <name>NAD(+)</name>
        <dbReference type="ChEBI" id="CHEBI:57540"/>
    </ligand>
</feature>
<evidence type="ECO:0000256" key="1">
    <source>
        <dbReference type="ARBA" id="ARBA00009463"/>
    </source>
</evidence>
<reference evidence="8 9" key="1">
    <citation type="submission" date="2018-06" db="EMBL/GenBank/DDBJ databases">
        <title>Pseudomonas diversity within urban Lake Michigan freshwaters.</title>
        <authorList>
            <person name="Batrich M."/>
            <person name="Hatzopoulos T."/>
            <person name="Putonti C."/>
        </authorList>
    </citation>
    <scope>NUCLEOTIDE SEQUENCE [LARGE SCALE GENOMIC DNA]</scope>
    <source>
        <strain evidence="8 9">MB-090624</strain>
    </source>
</reference>
<name>A0A9Q6N581_9PSED</name>
<dbReference type="Proteomes" id="UP000248188">
    <property type="component" value="Unassembled WGS sequence"/>
</dbReference>
<evidence type="ECO:0000313" key="9">
    <source>
        <dbReference type="Proteomes" id="UP000248188"/>
    </source>
</evidence>
<feature type="binding site" evidence="5">
    <location>
        <position position="33"/>
    </location>
    <ligand>
        <name>NAD(+)</name>
        <dbReference type="ChEBI" id="CHEBI:57540"/>
    </ligand>
</feature>
<feature type="binding site" evidence="5">
    <location>
        <position position="119"/>
    </location>
    <ligand>
        <name>NAD(+)</name>
        <dbReference type="ChEBI" id="CHEBI:57540"/>
    </ligand>
</feature>
<dbReference type="SUPFAM" id="SSF48179">
    <property type="entry name" value="6-phosphogluconate dehydrogenase C-terminal domain-like"/>
    <property type="match status" value="1"/>
</dbReference>
<dbReference type="NCBIfam" id="NF005875">
    <property type="entry name" value="PRK07819.1"/>
    <property type="match status" value="1"/>
</dbReference>
<dbReference type="NCBIfam" id="NF004474">
    <property type="entry name" value="PRK05808.1"/>
    <property type="match status" value="1"/>
</dbReference>